<reference evidence="7 8" key="1">
    <citation type="submission" date="2020-10" db="EMBL/GenBank/DDBJ databases">
        <title>Wide distribution of Phycisphaera-like planctomycetes from WD2101 soil group in peatlands and genome analysis of the first cultivated representative.</title>
        <authorList>
            <person name="Dedysh S.N."/>
            <person name="Beletsky A.V."/>
            <person name="Ivanova A."/>
            <person name="Kulichevskaya I.S."/>
            <person name="Suzina N.E."/>
            <person name="Philippov D.A."/>
            <person name="Rakitin A.L."/>
            <person name="Mardanov A.V."/>
            <person name="Ravin N.V."/>
        </authorList>
    </citation>
    <scope>NUCLEOTIDE SEQUENCE [LARGE SCALE GENOMIC DNA]</scope>
    <source>
        <strain evidence="7 8">M1803</strain>
    </source>
</reference>
<keyword evidence="1 4" id="KW-0349">Heme</keyword>
<feature type="transmembrane region" description="Helical" evidence="5">
    <location>
        <begin position="21"/>
        <end position="40"/>
    </location>
</feature>
<dbReference type="GO" id="GO:0046872">
    <property type="term" value="F:metal ion binding"/>
    <property type="evidence" value="ECO:0007669"/>
    <property type="project" value="UniProtKB-KW"/>
</dbReference>
<dbReference type="Pfam" id="PF23500">
    <property type="entry name" value="DUF7133"/>
    <property type="match status" value="1"/>
</dbReference>
<dbReference type="Gene3D" id="1.25.10.10">
    <property type="entry name" value="Leucine-rich Repeat Variant"/>
    <property type="match status" value="1"/>
</dbReference>
<dbReference type="Pfam" id="PF00034">
    <property type="entry name" value="Cytochrom_C"/>
    <property type="match status" value="1"/>
</dbReference>
<dbReference type="Gene3D" id="1.10.760.10">
    <property type="entry name" value="Cytochrome c-like domain"/>
    <property type="match status" value="1"/>
</dbReference>
<keyword evidence="5" id="KW-0472">Membrane</keyword>
<dbReference type="SUPFAM" id="SSF46626">
    <property type="entry name" value="Cytochrome c"/>
    <property type="match status" value="1"/>
</dbReference>
<dbReference type="Gene3D" id="2.120.10.30">
    <property type="entry name" value="TolB, C-terminal domain"/>
    <property type="match status" value="2"/>
</dbReference>
<dbReference type="GO" id="GO:0009055">
    <property type="term" value="F:electron transfer activity"/>
    <property type="evidence" value="ECO:0007669"/>
    <property type="project" value="InterPro"/>
</dbReference>
<dbReference type="InterPro" id="IPR016024">
    <property type="entry name" value="ARM-type_fold"/>
</dbReference>
<dbReference type="NCBIfam" id="TIGR02604">
    <property type="entry name" value="Piru_Ver_Nterm"/>
    <property type="match status" value="1"/>
</dbReference>
<dbReference type="PANTHER" id="PTHR33546">
    <property type="entry name" value="LARGE, MULTIFUNCTIONAL SECRETED PROTEIN-RELATED"/>
    <property type="match status" value="1"/>
</dbReference>
<dbReference type="PROSITE" id="PS51007">
    <property type="entry name" value="CYTC"/>
    <property type="match status" value="1"/>
</dbReference>
<gene>
    <name evidence="7" type="ORF">IPV69_17640</name>
</gene>
<evidence type="ECO:0000256" key="3">
    <source>
        <dbReference type="ARBA" id="ARBA00023004"/>
    </source>
</evidence>
<dbReference type="RefSeq" id="WP_206291042.1">
    <property type="nucleotide sequence ID" value="NZ_CP063458.1"/>
</dbReference>
<dbReference type="Proteomes" id="UP000593765">
    <property type="component" value="Chromosome"/>
</dbReference>
<accession>A0A7M2WR97</accession>
<dbReference type="SUPFAM" id="SSF88713">
    <property type="entry name" value="Glycoside hydrolase/deacetylase"/>
    <property type="match status" value="1"/>
</dbReference>
<dbReference type="InterPro" id="IPR028994">
    <property type="entry name" value="Integrin_alpha_N"/>
</dbReference>
<dbReference type="SUPFAM" id="SSF69318">
    <property type="entry name" value="Integrin alpha N-terminal domain"/>
    <property type="match status" value="1"/>
</dbReference>
<keyword evidence="5" id="KW-1133">Transmembrane helix</keyword>
<evidence type="ECO:0000256" key="4">
    <source>
        <dbReference type="PROSITE-ProRule" id="PRU00433"/>
    </source>
</evidence>
<evidence type="ECO:0000313" key="8">
    <source>
        <dbReference type="Proteomes" id="UP000593765"/>
    </source>
</evidence>
<dbReference type="PANTHER" id="PTHR33546:SF1">
    <property type="entry name" value="LARGE, MULTIFUNCTIONAL SECRETED PROTEIN"/>
    <property type="match status" value="1"/>
</dbReference>
<protein>
    <submittedName>
        <fullName evidence="7">HEAT repeat domain-containing protein</fullName>
    </submittedName>
</protein>
<evidence type="ECO:0000256" key="1">
    <source>
        <dbReference type="ARBA" id="ARBA00022617"/>
    </source>
</evidence>
<dbReference type="InterPro" id="IPR013428">
    <property type="entry name" value="Membrane-bound_put_N"/>
</dbReference>
<evidence type="ECO:0000256" key="2">
    <source>
        <dbReference type="ARBA" id="ARBA00022723"/>
    </source>
</evidence>
<dbReference type="InterPro" id="IPR013427">
    <property type="entry name" value="Haem-bd_dom_put"/>
</dbReference>
<evidence type="ECO:0000313" key="7">
    <source>
        <dbReference type="EMBL" id="QOV88075.1"/>
    </source>
</evidence>
<dbReference type="InterPro" id="IPR011041">
    <property type="entry name" value="Quinoprot_gluc/sorb_DH_b-prop"/>
</dbReference>
<dbReference type="InterPro" id="IPR055557">
    <property type="entry name" value="DUF7133"/>
</dbReference>
<evidence type="ECO:0000256" key="5">
    <source>
        <dbReference type="SAM" id="Phobius"/>
    </source>
</evidence>
<dbReference type="Gene3D" id="3.20.20.370">
    <property type="entry name" value="Glycoside hydrolase/deacetylase"/>
    <property type="match status" value="1"/>
</dbReference>
<organism evidence="7 8">
    <name type="scientific">Humisphaera borealis</name>
    <dbReference type="NCBI Taxonomy" id="2807512"/>
    <lineage>
        <taxon>Bacteria</taxon>
        <taxon>Pseudomonadati</taxon>
        <taxon>Planctomycetota</taxon>
        <taxon>Phycisphaerae</taxon>
        <taxon>Tepidisphaerales</taxon>
        <taxon>Tepidisphaeraceae</taxon>
        <taxon>Humisphaera</taxon>
    </lineage>
</organism>
<dbReference type="SUPFAM" id="SSF48371">
    <property type="entry name" value="ARM repeat"/>
    <property type="match status" value="1"/>
</dbReference>
<evidence type="ECO:0000259" key="6">
    <source>
        <dbReference type="PROSITE" id="PS51007"/>
    </source>
</evidence>
<keyword evidence="2 4" id="KW-0479">Metal-binding</keyword>
<sequence>MGLLEPASKGSDRPVFRSGSAWHWVACVVALLVAATAIAGPATRPVNGNRLAYLDEPADPYYVHRDFPKLITPQWVGEEGVDAVITLGIDDMRDAAKYEAYLRPILDRLKKIDGRAPVSIMTCKIDPATPQLQTWLKEGLSIEAHTADHPCPIWKVGDFAAAKKTYDDAVDQMAAIPNNKPVAFRTPCCDSRNTPSPRIYSEIMNAVTPGGKFLTIDSSVMNIITANDPELPRELVMNPDGTERFRRYVPFKNFVNTIEDYPYPYVIDGAIWEFPCVTPSDWSAQNVNGKNSPRTVEDWKAALDAIVIKKGVFNLIFHPHGWIKPEQIVELIDYAQAKYGKRVKFLNFRECQERLDKNLLAEEPIRDTRDPKNPGDDNGVRLLDVNNDGYMDVVIGNTRKRATRIYLPEADSWATIGTLFPVTSSAPDGTKVVVPRFAVLTADGHACALAIDAKFGNAADMWRFNGDRWQRDDDLAGHLIQAPSQRDIRFRDIDGDGICEVIALKGAKGVFRLSDGWLQSIPGPDQLWHQAGANEIWNGRLIDLNEDGRLDAVYSDDEKIFVRCFESFEAGWAPHLVYRKRAEDNTATESIPPFFRNDKSNNGFFVHSRALWWQNEDTAKEPDLVIKRTFAELLGNQMPEPRSPRASLKSIQTRPGFEAQLVAAEPVVQDPVAFAFGPDGKLWVVEMGDYPLGVDGKGKAGGKVKILTDADGDGFYETATTFLDNLPFPTGVTPYRKGVIVTAAPDIFYAEDTDGDGVADKREVLFTGFSEGNQQHRINGLTYGLDGWFYGANGHSNGQIKSIKTGKVVDIRGRDIRLRPDTGEFETCAGVTQFFRSRDDWGNWFGNDNTHPMFHLWADEQYHRRNPFYAGATGRIEVPRVPGASPVFPISRTLERFNDFHTANHFTSACSTIVYRDDLFGPHFAGNMFVSEPVHNLVARQVMKPEGTTFHSDRAADEQQSEFLASTDNWFRPTTIRVGPDGALYIADMYRLVIEHPQWIPKDWQAKLDLRAGADKGRIYRVAPVGVAKRPIPRLDRMTAEQLVSALDSPSGWQRDMAQQLLVEHGDRSAVPAMKRMAAESGNPLARLHALCTLDVLRQIPGLPPDPKVPALTDPATALADALVLASTDVHPSVRMHAARLSERFASTHAKLADSLVKAASDADPQVRRQVAYSLGEWDDPRAAKALGDILLKNTDEPMIVAAAMTSVRPAWLPELVKQVTGPEIAPPPGIVTPLTRMAAAQKDFETLAVLLANLAGEEDNAPPAWRFNAVAAALDAATAENLHEDQLVRQMLDTHSKAGQSACFRLSALRDNAERAAFRTSEPLDRRVAALAMLGRPTAKIDEAIDKLRRRCLTPQTPEAVQVAAVAAIVRAKADAAPATLLASWKQASPIVRSAMLDALLSRPAWAAMLLTAVERDEVKPQDIDAVRRQALLAHKDEKIRGRAGVVLMRGGNADRQKVLDTFAPAKSLRGEGVRGEAVFVKACAACHVAGGKGNAVGPDLSGIGDKSSEGLLTAIIDPNRAVEPKYVSYVIETKAGDTLSGVLAGESGAGVLLIAPDGKRIEVLRADIVSLRGTGLSLMPEGLEAGLTAQDFADLMTFIRQAKPTEMLKTK</sequence>
<dbReference type="SUPFAM" id="SSF50952">
    <property type="entry name" value="Soluble quinoprotein glucose dehydrogenase"/>
    <property type="match status" value="1"/>
</dbReference>
<proteinExistence type="predicted"/>
<dbReference type="GO" id="GO:0005975">
    <property type="term" value="P:carbohydrate metabolic process"/>
    <property type="evidence" value="ECO:0007669"/>
    <property type="project" value="InterPro"/>
</dbReference>
<name>A0A7M2WR97_9BACT</name>
<dbReference type="EMBL" id="CP063458">
    <property type="protein sequence ID" value="QOV88075.1"/>
    <property type="molecule type" value="Genomic_DNA"/>
</dbReference>
<keyword evidence="5" id="KW-0812">Transmembrane</keyword>
<dbReference type="InterPro" id="IPR011989">
    <property type="entry name" value="ARM-like"/>
</dbReference>
<dbReference type="InterPro" id="IPR036909">
    <property type="entry name" value="Cyt_c-like_dom_sf"/>
</dbReference>
<keyword evidence="8" id="KW-1185">Reference proteome</keyword>
<dbReference type="InterPro" id="IPR011042">
    <property type="entry name" value="6-blade_b-propeller_TolB-like"/>
</dbReference>
<dbReference type="KEGG" id="hbs:IPV69_17640"/>
<keyword evidence="3 4" id="KW-0408">Iron</keyword>
<dbReference type="InterPro" id="IPR011330">
    <property type="entry name" value="Glyco_hydro/deAcase_b/a-brl"/>
</dbReference>
<dbReference type="NCBIfam" id="TIGR02603">
    <property type="entry name" value="CxxCH_TIGR02603"/>
    <property type="match status" value="1"/>
</dbReference>
<feature type="domain" description="Cytochrome c" evidence="6">
    <location>
        <begin position="1472"/>
        <end position="1605"/>
    </location>
</feature>
<dbReference type="GO" id="GO:0020037">
    <property type="term" value="F:heme binding"/>
    <property type="evidence" value="ECO:0007669"/>
    <property type="project" value="InterPro"/>
</dbReference>
<dbReference type="Pfam" id="PF13646">
    <property type="entry name" value="HEAT_2"/>
    <property type="match status" value="1"/>
</dbReference>
<dbReference type="InterPro" id="IPR009056">
    <property type="entry name" value="Cyt_c-like_dom"/>
</dbReference>